<evidence type="ECO:0000256" key="1">
    <source>
        <dbReference type="SAM" id="SignalP"/>
    </source>
</evidence>
<gene>
    <name evidence="2" type="ORF">ECANGB1_2622</name>
</gene>
<protein>
    <submittedName>
        <fullName evidence="2">Uncharacterized protein</fullName>
    </submittedName>
</protein>
<keyword evidence="1" id="KW-0732">Signal</keyword>
<name>A0A1Y1S9F8_9MICR</name>
<reference evidence="2 3" key="1">
    <citation type="journal article" date="2017" name="Environ. Microbiol.">
        <title>Decay of the glycolytic pathway and adaptation to intranuclear parasitism within Enterocytozoonidae microsporidia.</title>
        <authorList>
            <person name="Wiredu Boakye D."/>
            <person name="Jaroenlak P."/>
            <person name="Prachumwat A."/>
            <person name="Williams T.A."/>
            <person name="Bateman K.S."/>
            <person name="Itsathitphaisarn O."/>
            <person name="Sritunyalucksana K."/>
            <person name="Paszkiewicz K.H."/>
            <person name="Moore K.A."/>
            <person name="Stentiford G.D."/>
            <person name="Williams B.A."/>
        </authorList>
    </citation>
    <scope>NUCLEOTIDE SEQUENCE [LARGE SCALE GENOMIC DNA]</scope>
    <source>
        <strain evidence="2 3">GB1</strain>
    </source>
</reference>
<feature type="signal peptide" evidence="1">
    <location>
        <begin position="1"/>
        <end position="20"/>
    </location>
</feature>
<accession>A0A1Y1S9F8</accession>
<keyword evidence="3" id="KW-1185">Reference proteome</keyword>
<evidence type="ECO:0000313" key="2">
    <source>
        <dbReference type="EMBL" id="ORD95098.1"/>
    </source>
</evidence>
<evidence type="ECO:0000313" key="3">
    <source>
        <dbReference type="Proteomes" id="UP000192639"/>
    </source>
</evidence>
<feature type="chain" id="PRO_5012824409" evidence="1">
    <location>
        <begin position="21"/>
        <end position="57"/>
    </location>
</feature>
<proteinExistence type="predicted"/>
<organism evidence="2 3">
    <name type="scientific">Enterospora canceri</name>
    <dbReference type="NCBI Taxonomy" id="1081671"/>
    <lineage>
        <taxon>Eukaryota</taxon>
        <taxon>Fungi</taxon>
        <taxon>Fungi incertae sedis</taxon>
        <taxon>Microsporidia</taxon>
        <taxon>Enterocytozoonidae</taxon>
        <taxon>Enterospora</taxon>
    </lineage>
</organism>
<dbReference type="Proteomes" id="UP000192639">
    <property type="component" value="Unassembled WGS sequence"/>
</dbReference>
<dbReference type="VEuPathDB" id="MicrosporidiaDB:ECANGB1_2622"/>
<comment type="caution">
    <text evidence="2">The sequence shown here is derived from an EMBL/GenBank/DDBJ whole genome shotgun (WGS) entry which is preliminary data.</text>
</comment>
<dbReference type="EMBL" id="LWDP01000003">
    <property type="protein sequence ID" value="ORD95098.1"/>
    <property type="molecule type" value="Genomic_DNA"/>
</dbReference>
<sequence>MASILDMFILVLFDSTLVSTNPKSVSSKFSGTVSFTSVRFDFIEIFPNVSNTTTSSS</sequence>
<dbReference type="AlphaFoldDB" id="A0A1Y1S9F8"/>